<dbReference type="InParanoid" id="K1QA15"/>
<dbReference type="PROSITE" id="PS00237">
    <property type="entry name" value="G_PROTEIN_RECEP_F1_1"/>
    <property type="match status" value="1"/>
</dbReference>
<dbReference type="InterPro" id="IPR052954">
    <property type="entry name" value="GPCR-Ligand_Int"/>
</dbReference>
<dbReference type="Gene3D" id="1.20.1070.10">
    <property type="entry name" value="Rhodopsin 7-helix transmembrane proteins"/>
    <property type="match status" value="1"/>
</dbReference>
<dbReference type="InterPro" id="IPR017452">
    <property type="entry name" value="GPCR_Rhodpsn_7TM"/>
</dbReference>
<dbReference type="AlphaFoldDB" id="K1QA15"/>
<keyword evidence="2 5" id="KW-0812">Transmembrane</keyword>
<keyword evidence="5" id="KW-0807">Transducer</keyword>
<keyword evidence="3" id="KW-1133">Transmembrane helix</keyword>
<protein>
    <submittedName>
        <fullName evidence="7">FMRFamide receptor</fullName>
    </submittedName>
</protein>
<evidence type="ECO:0000313" key="7">
    <source>
        <dbReference type="EMBL" id="EKC28134.1"/>
    </source>
</evidence>
<dbReference type="PRINTS" id="PR00237">
    <property type="entry name" value="GPCRRHODOPSN"/>
</dbReference>
<name>K1QA15_MAGGI</name>
<dbReference type="HOGENOM" id="CLU_009579_24_0_1"/>
<dbReference type="PROSITE" id="PS50262">
    <property type="entry name" value="G_PROTEIN_RECEP_F1_2"/>
    <property type="match status" value="1"/>
</dbReference>
<evidence type="ECO:0000256" key="5">
    <source>
        <dbReference type="RuleBase" id="RU000688"/>
    </source>
</evidence>
<organism evidence="7">
    <name type="scientific">Magallana gigas</name>
    <name type="common">Pacific oyster</name>
    <name type="synonym">Crassostrea gigas</name>
    <dbReference type="NCBI Taxonomy" id="29159"/>
    <lineage>
        <taxon>Eukaryota</taxon>
        <taxon>Metazoa</taxon>
        <taxon>Spiralia</taxon>
        <taxon>Lophotrochozoa</taxon>
        <taxon>Mollusca</taxon>
        <taxon>Bivalvia</taxon>
        <taxon>Autobranchia</taxon>
        <taxon>Pteriomorphia</taxon>
        <taxon>Ostreida</taxon>
        <taxon>Ostreoidea</taxon>
        <taxon>Ostreidae</taxon>
        <taxon>Magallana</taxon>
    </lineage>
</organism>
<keyword evidence="5 7" id="KW-0675">Receptor</keyword>
<keyword evidence="5" id="KW-0297">G-protein coupled receptor</keyword>
<dbReference type="EMBL" id="JH816051">
    <property type="protein sequence ID" value="EKC28134.1"/>
    <property type="molecule type" value="Genomic_DNA"/>
</dbReference>
<dbReference type="GO" id="GO:0016020">
    <property type="term" value="C:membrane"/>
    <property type="evidence" value="ECO:0007669"/>
    <property type="project" value="UniProtKB-SubCell"/>
</dbReference>
<comment type="subcellular location">
    <subcellularLocation>
        <location evidence="1">Membrane</location>
    </subcellularLocation>
</comment>
<dbReference type="InterPro" id="IPR000276">
    <property type="entry name" value="GPCR_Rhodpsn"/>
</dbReference>
<comment type="similarity">
    <text evidence="5">Belongs to the G-protein coupled receptor 1 family.</text>
</comment>
<evidence type="ECO:0000256" key="1">
    <source>
        <dbReference type="ARBA" id="ARBA00004370"/>
    </source>
</evidence>
<evidence type="ECO:0000256" key="4">
    <source>
        <dbReference type="ARBA" id="ARBA00023136"/>
    </source>
</evidence>
<keyword evidence="4" id="KW-0472">Membrane</keyword>
<dbReference type="PANTHER" id="PTHR46641:SF25">
    <property type="entry name" value="CNMAMIDE RECEPTOR-RELATED"/>
    <property type="match status" value="1"/>
</dbReference>
<dbReference type="SUPFAM" id="SSF81321">
    <property type="entry name" value="Family A G protein-coupled receptor-like"/>
    <property type="match status" value="1"/>
</dbReference>
<evidence type="ECO:0000256" key="3">
    <source>
        <dbReference type="ARBA" id="ARBA00022989"/>
    </source>
</evidence>
<sequence length="339" mass="38648">MYPNSSIGNDSVLSMASFPDYQTAVRIWKYFSPVLIVVGTLGNTASIIILTRRSFRNSTCMFYLTVLSCADLLVLYTGLLRFWIRSAFSVDIRTLSIWSCKIHVFLVYFAMDLSSWVLMTVTLDRCILVCFPFKSRLFSTMKRAPYIVTIVVLLLTFVNSHFFASVTIKNTHCTYKVDLAMRVWPWVDLVVCTLIPFTMMLLCSILISRKVLQTNKRVAAQRVRTISGGNAPTDGSKSLKSSSVTGMLLTIILSFFLLTLPLVVFNISYRYWIETATLSDLATLELVRTIFSMLLYTNHVVHFVCCLTGRRFRREVMKCFCLRRNSSKNEGNGTLMTLK</sequence>
<gene>
    <name evidence="7" type="ORF">CGI_10009457</name>
</gene>
<proteinExistence type="inferred from homology"/>
<feature type="domain" description="G-protein coupled receptors family 1 profile" evidence="6">
    <location>
        <begin position="42"/>
        <end position="306"/>
    </location>
</feature>
<dbReference type="PANTHER" id="PTHR46641">
    <property type="entry name" value="FMRFAMIDE RECEPTOR-RELATED"/>
    <property type="match status" value="1"/>
</dbReference>
<dbReference type="Pfam" id="PF00001">
    <property type="entry name" value="7tm_1"/>
    <property type="match status" value="1"/>
</dbReference>
<dbReference type="CDD" id="cd14978">
    <property type="entry name" value="7tmA_FMRFamide_R-like"/>
    <property type="match status" value="1"/>
</dbReference>
<evidence type="ECO:0000256" key="2">
    <source>
        <dbReference type="ARBA" id="ARBA00022692"/>
    </source>
</evidence>
<accession>K1QA15</accession>
<evidence type="ECO:0000259" key="6">
    <source>
        <dbReference type="PROSITE" id="PS50262"/>
    </source>
</evidence>
<reference evidence="7" key="1">
    <citation type="journal article" date="2012" name="Nature">
        <title>The oyster genome reveals stress adaptation and complexity of shell formation.</title>
        <authorList>
            <person name="Zhang G."/>
            <person name="Fang X."/>
            <person name="Guo X."/>
            <person name="Li L."/>
            <person name="Luo R."/>
            <person name="Xu F."/>
            <person name="Yang P."/>
            <person name="Zhang L."/>
            <person name="Wang X."/>
            <person name="Qi H."/>
            <person name="Xiong Z."/>
            <person name="Que H."/>
            <person name="Xie Y."/>
            <person name="Holland P.W."/>
            <person name="Paps J."/>
            <person name="Zhu Y."/>
            <person name="Wu F."/>
            <person name="Chen Y."/>
            <person name="Wang J."/>
            <person name="Peng C."/>
            <person name="Meng J."/>
            <person name="Yang L."/>
            <person name="Liu J."/>
            <person name="Wen B."/>
            <person name="Zhang N."/>
            <person name="Huang Z."/>
            <person name="Zhu Q."/>
            <person name="Feng Y."/>
            <person name="Mount A."/>
            <person name="Hedgecock D."/>
            <person name="Xu Z."/>
            <person name="Liu Y."/>
            <person name="Domazet-Loso T."/>
            <person name="Du Y."/>
            <person name="Sun X."/>
            <person name="Zhang S."/>
            <person name="Liu B."/>
            <person name="Cheng P."/>
            <person name="Jiang X."/>
            <person name="Li J."/>
            <person name="Fan D."/>
            <person name="Wang W."/>
            <person name="Fu W."/>
            <person name="Wang T."/>
            <person name="Wang B."/>
            <person name="Zhang J."/>
            <person name="Peng Z."/>
            <person name="Li Y."/>
            <person name="Li N."/>
            <person name="Wang J."/>
            <person name="Chen M."/>
            <person name="He Y."/>
            <person name="Tan F."/>
            <person name="Song X."/>
            <person name="Zheng Q."/>
            <person name="Huang R."/>
            <person name="Yang H."/>
            <person name="Du X."/>
            <person name="Chen L."/>
            <person name="Yang M."/>
            <person name="Gaffney P.M."/>
            <person name="Wang S."/>
            <person name="Luo L."/>
            <person name="She Z."/>
            <person name="Ming Y."/>
            <person name="Huang W."/>
            <person name="Zhang S."/>
            <person name="Huang B."/>
            <person name="Zhang Y."/>
            <person name="Qu T."/>
            <person name="Ni P."/>
            <person name="Miao G."/>
            <person name="Wang J."/>
            <person name="Wang Q."/>
            <person name="Steinberg C.E."/>
            <person name="Wang H."/>
            <person name="Li N."/>
            <person name="Qian L."/>
            <person name="Zhang G."/>
            <person name="Li Y."/>
            <person name="Yang H."/>
            <person name="Liu X."/>
            <person name="Wang J."/>
            <person name="Yin Y."/>
            <person name="Wang J."/>
        </authorList>
    </citation>
    <scope>NUCLEOTIDE SEQUENCE [LARGE SCALE GENOMIC DNA]</scope>
    <source>
        <strain evidence="7">05x7-T-G4-1.051#20</strain>
    </source>
</reference>
<dbReference type="GO" id="GO:0004930">
    <property type="term" value="F:G protein-coupled receptor activity"/>
    <property type="evidence" value="ECO:0007669"/>
    <property type="project" value="UniProtKB-KW"/>
</dbReference>